<dbReference type="EMBL" id="CP136508">
    <property type="protein sequence ID" value="WUR11112.1"/>
    <property type="molecule type" value="Genomic_DNA"/>
</dbReference>
<sequence>MSDSHLAGVLRERERAFTAFVNGAVTELDAISTHQEPVTIFGPKGNCGQGAEAVNAADSSAARSFAPGGANRLETMHQGASGDLAYWKGGRWHAGDANV</sequence>
<dbReference type="Proteomes" id="UP000321323">
    <property type="component" value="Chromosome"/>
</dbReference>
<gene>
    <name evidence="1" type="ORF">E7V67_015440</name>
</gene>
<evidence type="ECO:0000313" key="2">
    <source>
        <dbReference type="Proteomes" id="UP000321323"/>
    </source>
</evidence>
<proteinExistence type="predicted"/>
<dbReference type="Gene3D" id="3.10.450.50">
    <property type="match status" value="1"/>
</dbReference>
<organism evidence="1 2">
    <name type="scientific">[Empedobacter] haloabium</name>
    <dbReference type="NCBI Taxonomy" id="592317"/>
    <lineage>
        <taxon>Bacteria</taxon>
        <taxon>Pseudomonadati</taxon>
        <taxon>Pseudomonadota</taxon>
        <taxon>Betaproteobacteria</taxon>
        <taxon>Burkholderiales</taxon>
        <taxon>Oxalobacteraceae</taxon>
        <taxon>Telluria group</taxon>
        <taxon>Telluria group incertae sedis</taxon>
    </lineage>
</organism>
<accession>A0ABZ1UEB1</accession>
<name>A0ABZ1UEB1_9BURK</name>
<evidence type="ECO:0000313" key="1">
    <source>
        <dbReference type="EMBL" id="WUR11112.1"/>
    </source>
</evidence>
<protein>
    <submittedName>
        <fullName evidence="1">Uncharacterized protein</fullName>
    </submittedName>
</protein>
<keyword evidence="2" id="KW-1185">Reference proteome</keyword>
<reference evidence="1 2" key="1">
    <citation type="journal article" date="2019" name="Int. J. Syst. Evol. Microbiol.">
        <title>The Draft Whole-Genome Sequence of the Antibiotic Producer Empedobacter haloabium ATCC 31962 Provides Indications for Its Taxonomic Reclassification.</title>
        <authorList>
            <person name="Miess H."/>
            <person name="Arlt P."/>
            <person name="Apel A.K."/>
            <person name="Weber T."/>
            <person name="Nieselt K."/>
            <person name="Hanssen F."/>
            <person name="Czemmel S."/>
            <person name="Nahnsen S."/>
            <person name="Gross H."/>
        </authorList>
    </citation>
    <scope>NUCLEOTIDE SEQUENCE [LARGE SCALE GENOMIC DNA]</scope>
    <source>
        <strain evidence="1 2">ATCC 31962</strain>
    </source>
</reference>